<dbReference type="RefSeq" id="WP_094015924.1">
    <property type="nucleotide sequence ID" value="NZ_NMQW01000023.1"/>
</dbReference>
<evidence type="ECO:0000313" key="2">
    <source>
        <dbReference type="EMBL" id="OXM85161.1"/>
    </source>
</evidence>
<comment type="caution">
    <text evidence="2">The sequence shown here is derived from an EMBL/GenBank/DDBJ whole genome shotgun (WGS) entry which is preliminary data.</text>
</comment>
<reference evidence="2 3" key="1">
    <citation type="submission" date="2017-07" db="EMBL/GenBank/DDBJ databases">
        <title>Genome sequencing and assembly of Paenibacillus rigui.</title>
        <authorList>
            <person name="Mayilraj S."/>
        </authorList>
    </citation>
    <scope>NUCLEOTIDE SEQUENCE [LARGE SCALE GENOMIC DNA]</scope>
    <source>
        <strain evidence="2 3">JCM 16352</strain>
    </source>
</reference>
<protein>
    <recommendedName>
        <fullName evidence="1">DinB-like domain-containing protein</fullName>
    </recommendedName>
</protein>
<feature type="domain" description="DinB-like" evidence="1">
    <location>
        <begin position="14"/>
        <end position="156"/>
    </location>
</feature>
<evidence type="ECO:0000259" key="1">
    <source>
        <dbReference type="Pfam" id="PF12867"/>
    </source>
</evidence>
<dbReference type="Gene3D" id="1.20.120.450">
    <property type="entry name" value="dinb family like domain"/>
    <property type="match status" value="1"/>
</dbReference>
<dbReference type="AlphaFoldDB" id="A0A229UPF8"/>
<accession>A0A229UPF8</accession>
<dbReference type="InterPro" id="IPR024775">
    <property type="entry name" value="DinB-like"/>
</dbReference>
<dbReference type="EMBL" id="NMQW01000023">
    <property type="protein sequence ID" value="OXM85161.1"/>
    <property type="molecule type" value="Genomic_DNA"/>
</dbReference>
<dbReference type="Proteomes" id="UP000215509">
    <property type="component" value="Unassembled WGS sequence"/>
</dbReference>
<dbReference type="OrthoDB" id="1495892at2"/>
<gene>
    <name evidence="2" type="ORF">CF651_16290</name>
</gene>
<dbReference type="SUPFAM" id="SSF109854">
    <property type="entry name" value="DinB/YfiT-like putative metalloenzymes"/>
    <property type="match status" value="1"/>
</dbReference>
<dbReference type="InterPro" id="IPR034660">
    <property type="entry name" value="DinB/YfiT-like"/>
</dbReference>
<sequence>MNDRQSIESFKQDLQQYSLEQLRYNTGDGVWSLGQMYRHLIDVADEYLDHVEACSKACVEQPLGKSEVGEHLYEVGGFPMIRIKLPDLPGNTPDHSQNIEDLTEGLDRVVRRMIDWETRVDGISPHFKEKHEGFGWLTAREWLELIGMHFRHHLRQKKELEARWELFS</sequence>
<organism evidence="2 3">
    <name type="scientific">Paenibacillus rigui</name>
    <dbReference type="NCBI Taxonomy" id="554312"/>
    <lineage>
        <taxon>Bacteria</taxon>
        <taxon>Bacillati</taxon>
        <taxon>Bacillota</taxon>
        <taxon>Bacilli</taxon>
        <taxon>Bacillales</taxon>
        <taxon>Paenibacillaceae</taxon>
        <taxon>Paenibacillus</taxon>
    </lineage>
</organism>
<keyword evidence="3" id="KW-1185">Reference proteome</keyword>
<name>A0A229UPF8_9BACL</name>
<dbReference type="Pfam" id="PF12867">
    <property type="entry name" value="DinB_2"/>
    <property type="match status" value="1"/>
</dbReference>
<proteinExistence type="predicted"/>
<evidence type="ECO:0000313" key="3">
    <source>
        <dbReference type="Proteomes" id="UP000215509"/>
    </source>
</evidence>